<evidence type="ECO:0000313" key="2">
    <source>
        <dbReference type="EMBL" id="PNX83568.1"/>
    </source>
</evidence>
<comment type="caution">
    <text evidence="2">The sequence shown here is derived from an EMBL/GenBank/DDBJ whole genome shotgun (WGS) entry which is preliminary data.</text>
</comment>
<accession>A0A2K3LYG3</accession>
<organism evidence="2 3">
    <name type="scientific">Trifolium pratense</name>
    <name type="common">Red clover</name>
    <dbReference type="NCBI Taxonomy" id="57577"/>
    <lineage>
        <taxon>Eukaryota</taxon>
        <taxon>Viridiplantae</taxon>
        <taxon>Streptophyta</taxon>
        <taxon>Embryophyta</taxon>
        <taxon>Tracheophyta</taxon>
        <taxon>Spermatophyta</taxon>
        <taxon>Magnoliopsida</taxon>
        <taxon>eudicotyledons</taxon>
        <taxon>Gunneridae</taxon>
        <taxon>Pentapetalae</taxon>
        <taxon>rosids</taxon>
        <taxon>fabids</taxon>
        <taxon>Fabales</taxon>
        <taxon>Fabaceae</taxon>
        <taxon>Papilionoideae</taxon>
        <taxon>50 kb inversion clade</taxon>
        <taxon>NPAAA clade</taxon>
        <taxon>Hologalegina</taxon>
        <taxon>IRL clade</taxon>
        <taxon>Trifolieae</taxon>
        <taxon>Trifolium</taxon>
    </lineage>
</organism>
<sequence length="82" mass="9869">MKQLMLERFLPEDYGQIQYKMYIECVQGKRSVTEYTAEFVRFSERNELSESENQKVARYISGLKGWRRWVCKPFGPLLKRPT</sequence>
<dbReference type="ExpressionAtlas" id="A0A2K3LYG3">
    <property type="expression patterns" value="baseline"/>
</dbReference>
<gene>
    <name evidence="2" type="ORF">L195_g039612</name>
</gene>
<evidence type="ECO:0000259" key="1">
    <source>
        <dbReference type="Pfam" id="PF03732"/>
    </source>
</evidence>
<dbReference type="EMBL" id="ASHM01044392">
    <property type="protein sequence ID" value="PNX83568.1"/>
    <property type="molecule type" value="Genomic_DNA"/>
</dbReference>
<reference evidence="2 3" key="1">
    <citation type="journal article" date="2014" name="Am. J. Bot.">
        <title>Genome assembly and annotation for red clover (Trifolium pratense; Fabaceae).</title>
        <authorList>
            <person name="Istvanek J."/>
            <person name="Jaros M."/>
            <person name="Krenek A."/>
            <person name="Repkova J."/>
        </authorList>
    </citation>
    <scope>NUCLEOTIDE SEQUENCE [LARGE SCALE GENOMIC DNA]</scope>
    <source>
        <strain evidence="3">cv. Tatra</strain>
        <tissue evidence="2">Young leaves</tissue>
    </source>
</reference>
<dbReference type="Proteomes" id="UP000236291">
    <property type="component" value="Unassembled WGS sequence"/>
</dbReference>
<dbReference type="InterPro" id="IPR005162">
    <property type="entry name" value="Retrotrans_gag_dom"/>
</dbReference>
<protein>
    <recommendedName>
        <fullName evidence="1">Retrotransposon gag domain-containing protein</fullName>
    </recommendedName>
</protein>
<dbReference type="Pfam" id="PF03732">
    <property type="entry name" value="Retrotrans_gag"/>
    <property type="match status" value="1"/>
</dbReference>
<dbReference type="AlphaFoldDB" id="A0A2K3LYG3"/>
<feature type="domain" description="Retrotransposon gag" evidence="1">
    <location>
        <begin position="1"/>
        <end position="64"/>
    </location>
</feature>
<evidence type="ECO:0000313" key="3">
    <source>
        <dbReference type="Proteomes" id="UP000236291"/>
    </source>
</evidence>
<proteinExistence type="predicted"/>
<name>A0A2K3LYG3_TRIPR</name>
<reference evidence="2 3" key="2">
    <citation type="journal article" date="2017" name="Front. Plant Sci.">
        <title>Gene Classification and Mining of Molecular Markers Useful in Red Clover (Trifolium pratense) Breeding.</title>
        <authorList>
            <person name="Istvanek J."/>
            <person name="Dluhosova J."/>
            <person name="Dluhos P."/>
            <person name="Patkova L."/>
            <person name="Nedelnik J."/>
            <person name="Repkova J."/>
        </authorList>
    </citation>
    <scope>NUCLEOTIDE SEQUENCE [LARGE SCALE GENOMIC DNA]</scope>
    <source>
        <strain evidence="3">cv. Tatra</strain>
        <tissue evidence="2">Young leaves</tissue>
    </source>
</reference>